<dbReference type="Proteomes" id="UP000661649">
    <property type="component" value="Unassembled WGS sequence"/>
</dbReference>
<organism evidence="3 4">
    <name type="scientific">Blautia stercoris</name>
    <dbReference type="NCBI Taxonomy" id="871664"/>
    <lineage>
        <taxon>Bacteria</taxon>
        <taxon>Bacillati</taxon>
        <taxon>Bacillota</taxon>
        <taxon>Clostridia</taxon>
        <taxon>Lachnospirales</taxon>
        <taxon>Lachnospiraceae</taxon>
        <taxon>Blautia</taxon>
    </lineage>
</organism>
<keyword evidence="2" id="KW-0472">Membrane</keyword>
<evidence type="ECO:0000256" key="1">
    <source>
        <dbReference type="SAM" id="MobiDB-lite"/>
    </source>
</evidence>
<proteinExistence type="predicted"/>
<accession>A0ABR7P8P2</accession>
<keyword evidence="2" id="KW-1133">Transmembrane helix</keyword>
<reference evidence="3 4" key="1">
    <citation type="submission" date="2020-08" db="EMBL/GenBank/DDBJ databases">
        <title>Genome public.</title>
        <authorList>
            <person name="Liu C."/>
            <person name="Sun Q."/>
        </authorList>
    </citation>
    <scope>NUCLEOTIDE SEQUENCE [LARGE SCALE GENOMIC DNA]</scope>
    <source>
        <strain evidence="3 4">3_YM_SP_D4_24.mj</strain>
    </source>
</reference>
<protein>
    <recommendedName>
        <fullName evidence="5">DUF1700 domain-containing protein</fullName>
    </recommendedName>
</protein>
<dbReference type="Pfam" id="PF22564">
    <property type="entry name" value="HAAS"/>
    <property type="match status" value="1"/>
</dbReference>
<dbReference type="EMBL" id="JACRTP010000001">
    <property type="protein sequence ID" value="MBC8627741.1"/>
    <property type="molecule type" value="Genomic_DNA"/>
</dbReference>
<keyword evidence="2" id="KW-0812">Transmembrane</keyword>
<comment type="caution">
    <text evidence="3">The sequence shown here is derived from an EMBL/GenBank/DDBJ whole genome shotgun (WGS) entry which is preliminary data.</text>
</comment>
<gene>
    <name evidence="3" type="ORF">H8712_03770</name>
</gene>
<feature type="region of interest" description="Disordered" evidence="1">
    <location>
        <begin position="69"/>
        <end position="97"/>
    </location>
</feature>
<feature type="transmembrane region" description="Helical" evidence="2">
    <location>
        <begin position="117"/>
        <end position="135"/>
    </location>
</feature>
<name>A0ABR7P8P2_9FIRM</name>
<evidence type="ECO:0008006" key="5">
    <source>
        <dbReference type="Google" id="ProtNLM"/>
    </source>
</evidence>
<feature type="compositionally biased region" description="Basic and acidic residues" evidence="1">
    <location>
        <begin position="84"/>
        <end position="93"/>
    </location>
</feature>
<evidence type="ECO:0000313" key="4">
    <source>
        <dbReference type="Proteomes" id="UP000661649"/>
    </source>
</evidence>
<evidence type="ECO:0000256" key="2">
    <source>
        <dbReference type="SAM" id="Phobius"/>
    </source>
</evidence>
<sequence length="163" mass="18052">MNKREFLETLKEALSEEMPASLVRENVQYYSQYIEGEVEKGCTEKEAVAKLGAPRLIAKTLLEAFETTGQTYGSDGNQTAYQDKYGRQNRSEGDYGTTDGDWASESIKNHIKFSKQAKIHLVIGILIAVCVIVLIVSLISALLPIVLPVLAVLLALSYLQKKL</sequence>
<feature type="transmembrane region" description="Helical" evidence="2">
    <location>
        <begin position="141"/>
        <end position="159"/>
    </location>
</feature>
<keyword evidence="4" id="KW-1185">Reference proteome</keyword>
<evidence type="ECO:0000313" key="3">
    <source>
        <dbReference type="EMBL" id="MBC8627741.1"/>
    </source>
</evidence>
<feature type="compositionally biased region" description="Polar residues" evidence="1">
    <location>
        <begin position="69"/>
        <end position="81"/>
    </location>
</feature>
<dbReference type="RefSeq" id="WP_187558247.1">
    <property type="nucleotide sequence ID" value="NZ_JACRTP010000001.1"/>
</dbReference>